<dbReference type="GO" id="GO:0005634">
    <property type="term" value="C:nucleus"/>
    <property type="evidence" value="ECO:0007669"/>
    <property type="project" value="InterPro"/>
</dbReference>
<feature type="compositionally biased region" description="Basic residues" evidence="4">
    <location>
        <begin position="234"/>
        <end position="244"/>
    </location>
</feature>
<dbReference type="AlphaFoldDB" id="A0A165DT58"/>
<dbReference type="SMART" id="SM00384">
    <property type="entry name" value="AT_hook"/>
    <property type="match status" value="2"/>
</dbReference>
<gene>
    <name evidence="5" type="ORF">CALCODRAFT_528915</name>
</gene>
<keyword evidence="1" id="KW-0677">Repeat</keyword>
<dbReference type="OrthoDB" id="20865at2759"/>
<feature type="compositionally biased region" description="Low complexity" evidence="4">
    <location>
        <begin position="1"/>
        <end position="14"/>
    </location>
</feature>
<dbReference type="InterPro" id="IPR018482">
    <property type="entry name" value="Znf-C4H2"/>
</dbReference>
<feature type="coiled-coil region" evidence="3">
    <location>
        <begin position="63"/>
        <end position="104"/>
    </location>
</feature>
<proteinExistence type="predicted"/>
<accession>A0A165DT58</accession>
<dbReference type="GO" id="GO:0003677">
    <property type="term" value="F:DNA binding"/>
    <property type="evidence" value="ECO:0007669"/>
    <property type="project" value="UniProtKB-KW"/>
</dbReference>
<dbReference type="InterPro" id="IPR017956">
    <property type="entry name" value="AT_hook_DNA-bd_motif"/>
</dbReference>
<sequence length="268" mass="29022">MAPKASSSKTAAPSFLASVPDPESQGPIVAAPGTDWSQQLIKLAKTAELKKHTLALQIHTADIVNAQASLEEKQKALQDVRSEKNWLESERERLLEALKEVNLDRERVDLAEANLTREYVHPHANTITSVTDGAYAQSRSTVDVLRQELELPPLPSLQDTLNEKAAIILEEKRRAAQPQQPASQQRKRGRPPKRQSDAVPGTGEMSFDSATGLPLLDGVNGAGRDPETGEGPAKRPRGRPRKNKAQQAEAAAQAAAQAQAQAHSELPT</sequence>
<keyword evidence="6" id="KW-1185">Reference proteome</keyword>
<evidence type="ECO:0000256" key="1">
    <source>
        <dbReference type="ARBA" id="ARBA00022737"/>
    </source>
</evidence>
<keyword evidence="3" id="KW-0175">Coiled coil</keyword>
<evidence type="ECO:0000256" key="4">
    <source>
        <dbReference type="SAM" id="MobiDB-lite"/>
    </source>
</evidence>
<dbReference type="Pfam" id="PF02178">
    <property type="entry name" value="AT_hook"/>
    <property type="match status" value="2"/>
</dbReference>
<dbReference type="GO" id="GO:0006355">
    <property type="term" value="P:regulation of DNA-templated transcription"/>
    <property type="evidence" value="ECO:0007669"/>
    <property type="project" value="InterPro"/>
</dbReference>
<name>A0A165DT58_9BASI</name>
<dbReference type="PRINTS" id="PR00930">
    <property type="entry name" value="HIGHMOBLTYIY"/>
</dbReference>
<dbReference type="PANTHER" id="PTHR31058">
    <property type="entry name" value="ZINC FINGER C4H2 DOMAIN-CONTAINING PROTEIN"/>
    <property type="match status" value="1"/>
</dbReference>
<feature type="region of interest" description="Disordered" evidence="4">
    <location>
        <begin position="168"/>
        <end position="268"/>
    </location>
</feature>
<evidence type="ECO:0000256" key="2">
    <source>
        <dbReference type="ARBA" id="ARBA00023125"/>
    </source>
</evidence>
<dbReference type="PRINTS" id="PR00929">
    <property type="entry name" value="ATHOOK"/>
</dbReference>
<evidence type="ECO:0000313" key="6">
    <source>
        <dbReference type="Proteomes" id="UP000076842"/>
    </source>
</evidence>
<protein>
    <submittedName>
        <fullName evidence="5">Uncharacterized protein</fullName>
    </submittedName>
</protein>
<organism evidence="5 6">
    <name type="scientific">Calocera cornea HHB12733</name>
    <dbReference type="NCBI Taxonomy" id="1353952"/>
    <lineage>
        <taxon>Eukaryota</taxon>
        <taxon>Fungi</taxon>
        <taxon>Dikarya</taxon>
        <taxon>Basidiomycota</taxon>
        <taxon>Agaricomycotina</taxon>
        <taxon>Dacrymycetes</taxon>
        <taxon>Dacrymycetales</taxon>
        <taxon>Dacrymycetaceae</taxon>
        <taxon>Calocera</taxon>
    </lineage>
</organism>
<dbReference type="EMBL" id="KV424036">
    <property type="protein sequence ID" value="KZT53488.1"/>
    <property type="molecule type" value="Genomic_DNA"/>
</dbReference>
<feature type="region of interest" description="Disordered" evidence="4">
    <location>
        <begin position="1"/>
        <end position="31"/>
    </location>
</feature>
<keyword evidence="2" id="KW-0238">DNA-binding</keyword>
<dbReference type="Proteomes" id="UP000076842">
    <property type="component" value="Unassembled WGS sequence"/>
</dbReference>
<reference evidence="5 6" key="1">
    <citation type="journal article" date="2016" name="Mol. Biol. Evol.">
        <title>Comparative Genomics of Early-Diverging Mushroom-Forming Fungi Provides Insights into the Origins of Lignocellulose Decay Capabilities.</title>
        <authorList>
            <person name="Nagy L.G."/>
            <person name="Riley R."/>
            <person name="Tritt A."/>
            <person name="Adam C."/>
            <person name="Daum C."/>
            <person name="Floudas D."/>
            <person name="Sun H."/>
            <person name="Yadav J.S."/>
            <person name="Pangilinan J."/>
            <person name="Larsson K.H."/>
            <person name="Matsuura K."/>
            <person name="Barry K."/>
            <person name="Labutti K."/>
            <person name="Kuo R."/>
            <person name="Ohm R.A."/>
            <person name="Bhattacharya S.S."/>
            <person name="Shirouzu T."/>
            <person name="Yoshinaga Y."/>
            <person name="Martin F.M."/>
            <person name="Grigoriev I.V."/>
            <person name="Hibbett D.S."/>
        </authorList>
    </citation>
    <scope>NUCLEOTIDE SEQUENCE [LARGE SCALE GENOMIC DNA]</scope>
    <source>
        <strain evidence="5 6">HHB12733</strain>
    </source>
</reference>
<evidence type="ECO:0000256" key="3">
    <source>
        <dbReference type="SAM" id="Coils"/>
    </source>
</evidence>
<dbReference type="GO" id="GO:0000785">
    <property type="term" value="C:chromatin"/>
    <property type="evidence" value="ECO:0007669"/>
    <property type="project" value="InterPro"/>
</dbReference>
<dbReference type="STRING" id="1353952.A0A165DT58"/>
<dbReference type="PANTHER" id="PTHR31058:SF2">
    <property type="entry name" value="ZINC FINGER C4H2 DOMAIN-CONTAINING PROTEIN"/>
    <property type="match status" value="1"/>
</dbReference>
<evidence type="ECO:0000313" key="5">
    <source>
        <dbReference type="EMBL" id="KZT53488.1"/>
    </source>
</evidence>
<feature type="compositionally biased region" description="Low complexity" evidence="4">
    <location>
        <begin position="245"/>
        <end position="262"/>
    </location>
</feature>
<dbReference type="InterPro" id="IPR000116">
    <property type="entry name" value="HMGA"/>
</dbReference>
<dbReference type="InParanoid" id="A0A165DT58"/>